<dbReference type="Proteomes" id="UP000239494">
    <property type="component" value="Unassembled WGS sequence"/>
</dbReference>
<dbReference type="OrthoDB" id="3254910at2"/>
<dbReference type="InterPro" id="IPR000835">
    <property type="entry name" value="HTH_MarR-typ"/>
</dbReference>
<evidence type="ECO:0000313" key="3">
    <source>
        <dbReference type="Proteomes" id="UP000239494"/>
    </source>
</evidence>
<reference evidence="2 3" key="1">
    <citation type="submission" date="2018-03" db="EMBL/GenBank/DDBJ databases">
        <title>Genomic Encyclopedia of Archaeal and Bacterial Type Strains, Phase II (KMG-II): from individual species to whole genera.</title>
        <authorList>
            <person name="Goeker M."/>
        </authorList>
    </citation>
    <scope>NUCLEOTIDE SEQUENCE [LARGE SCALE GENOMIC DNA]</scope>
    <source>
        <strain evidence="2 3">DSM 44720</strain>
    </source>
</reference>
<dbReference type="PANTHER" id="PTHR33164:SF99">
    <property type="entry name" value="MARR FAMILY REGULATORY PROTEIN"/>
    <property type="match status" value="1"/>
</dbReference>
<sequence length="159" mass="18048">MSDSGESEPRWLAGDQLAAWRAFMRLLQTLPAVLGAQLQRDSKLSFIEYYVLAHLSEQPERRLRMSELAILAGSELSRLSHMVTRLESRGFVRREPDPLNGRYIQAILTDAGHAHLVDSAPGHVGRVLDVFVDVLDPDELRTLHRISDKVHARMEREGR</sequence>
<dbReference type="Gene3D" id="1.10.10.10">
    <property type="entry name" value="Winged helix-like DNA-binding domain superfamily/Winged helix DNA-binding domain"/>
    <property type="match status" value="1"/>
</dbReference>
<comment type="caution">
    <text evidence="2">The sequence shown here is derived from an EMBL/GenBank/DDBJ whole genome shotgun (WGS) entry which is preliminary data.</text>
</comment>
<dbReference type="PANTHER" id="PTHR33164">
    <property type="entry name" value="TRANSCRIPTIONAL REGULATOR, MARR FAMILY"/>
    <property type="match status" value="1"/>
</dbReference>
<dbReference type="EMBL" id="PVTF01000005">
    <property type="protein sequence ID" value="PRY41266.1"/>
    <property type="molecule type" value="Genomic_DNA"/>
</dbReference>
<dbReference type="AlphaFoldDB" id="A0A2T0T6I0"/>
<dbReference type="SUPFAM" id="SSF46785">
    <property type="entry name" value="Winged helix' DNA-binding domain"/>
    <property type="match status" value="1"/>
</dbReference>
<dbReference type="SMART" id="SM00347">
    <property type="entry name" value="HTH_MARR"/>
    <property type="match status" value="1"/>
</dbReference>
<name>A0A2T0T6I0_9PSEU</name>
<proteinExistence type="predicted"/>
<evidence type="ECO:0000313" key="2">
    <source>
        <dbReference type="EMBL" id="PRY41266.1"/>
    </source>
</evidence>
<dbReference type="InterPro" id="IPR036388">
    <property type="entry name" value="WH-like_DNA-bd_sf"/>
</dbReference>
<dbReference type="GO" id="GO:0006950">
    <property type="term" value="P:response to stress"/>
    <property type="evidence" value="ECO:0007669"/>
    <property type="project" value="TreeGrafter"/>
</dbReference>
<gene>
    <name evidence="2" type="ORF">CLV43_10524</name>
</gene>
<dbReference type="InterPro" id="IPR039422">
    <property type="entry name" value="MarR/SlyA-like"/>
</dbReference>
<organism evidence="2 3">
    <name type="scientific">Umezawaea tangerina</name>
    <dbReference type="NCBI Taxonomy" id="84725"/>
    <lineage>
        <taxon>Bacteria</taxon>
        <taxon>Bacillati</taxon>
        <taxon>Actinomycetota</taxon>
        <taxon>Actinomycetes</taxon>
        <taxon>Pseudonocardiales</taxon>
        <taxon>Pseudonocardiaceae</taxon>
        <taxon>Umezawaea</taxon>
    </lineage>
</organism>
<protein>
    <submittedName>
        <fullName evidence="2">DNA-binding MarR family transcriptional regulator</fullName>
    </submittedName>
</protein>
<dbReference type="RefSeq" id="WP_106188322.1">
    <property type="nucleotide sequence ID" value="NZ_PVTF01000005.1"/>
</dbReference>
<accession>A0A2T0T6I0</accession>
<keyword evidence="3" id="KW-1185">Reference proteome</keyword>
<feature type="domain" description="HTH marR-type" evidence="1">
    <location>
        <begin position="20"/>
        <end position="152"/>
    </location>
</feature>
<dbReference type="Pfam" id="PF01047">
    <property type="entry name" value="MarR"/>
    <property type="match status" value="1"/>
</dbReference>
<dbReference type="GO" id="GO:0003677">
    <property type="term" value="F:DNA binding"/>
    <property type="evidence" value="ECO:0007669"/>
    <property type="project" value="UniProtKB-KW"/>
</dbReference>
<dbReference type="GO" id="GO:0003700">
    <property type="term" value="F:DNA-binding transcription factor activity"/>
    <property type="evidence" value="ECO:0007669"/>
    <property type="project" value="InterPro"/>
</dbReference>
<dbReference type="InterPro" id="IPR036390">
    <property type="entry name" value="WH_DNA-bd_sf"/>
</dbReference>
<keyword evidence="2" id="KW-0238">DNA-binding</keyword>
<evidence type="ECO:0000259" key="1">
    <source>
        <dbReference type="PROSITE" id="PS50995"/>
    </source>
</evidence>
<dbReference type="PROSITE" id="PS50995">
    <property type="entry name" value="HTH_MARR_2"/>
    <property type="match status" value="1"/>
</dbReference>